<keyword evidence="3" id="KW-1185">Reference proteome</keyword>
<dbReference type="Proteomes" id="UP001066276">
    <property type="component" value="Chromosome 5"/>
</dbReference>
<accession>A0AAV7RSN9</accession>
<sequence>MQLCAAERIGAERHRGCVRGARGRRAAKSQPPAAADAGRKLGQGCGRVSSDTLACQVSGGLGAPGDDGLRCIRPLTRGKGRRQPSASGPGRVG</sequence>
<evidence type="ECO:0000313" key="3">
    <source>
        <dbReference type="Proteomes" id="UP001066276"/>
    </source>
</evidence>
<evidence type="ECO:0000256" key="1">
    <source>
        <dbReference type="SAM" id="MobiDB-lite"/>
    </source>
</evidence>
<name>A0AAV7RSN9_PLEWA</name>
<comment type="caution">
    <text evidence="2">The sequence shown here is derived from an EMBL/GenBank/DDBJ whole genome shotgun (WGS) entry which is preliminary data.</text>
</comment>
<protein>
    <submittedName>
        <fullName evidence="2">Uncharacterized protein</fullName>
    </submittedName>
</protein>
<feature type="region of interest" description="Disordered" evidence="1">
    <location>
        <begin position="20"/>
        <end position="41"/>
    </location>
</feature>
<reference evidence="2" key="1">
    <citation type="journal article" date="2022" name="bioRxiv">
        <title>Sequencing and chromosome-scale assembly of the giantPleurodeles waltlgenome.</title>
        <authorList>
            <person name="Brown T."/>
            <person name="Elewa A."/>
            <person name="Iarovenko S."/>
            <person name="Subramanian E."/>
            <person name="Araus A.J."/>
            <person name="Petzold A."/>
            <person name="Susuki M."/>
            <person name="Suzuki K.-i.T."/>
            <person name="Hayashi T."/>
            <person name="Toyoda A."/>
            <person name="Oliveira C."/>
            <person name="Osipova E."/>
            <person name="Leigh N.D."/>
            <person name="Simon A."/>
            <person name="Yun M.H."/>
        </authorList>
    </citation>
    <scope>NUCLEOTIDE SEQUENCE</scope>
    <source>
        <strain evidence="2">20211129_DDA</strain>
        <tissue evidence="2">Liver</tissue>
    </source>
</reference>
<gene>
    <name evidence="2" type="ORF">NDU88_008050</name>
</gene>
<organism evidence="2 3">
    <name type="scientific">Pleurodeles waltl</name>
    <name type="common">Iberian ribbed newt</name>
    <dbReference type="NCBI Taxonomy" id="8319"/>
    <lineage>
        <taxon>Eukaryota</taxon>
        <taxon>Metazoa</taxon>
        <taxon>Chordata</taxon>
        <taxon>Craniata</taxon>
        <taxon>Vertebrata</taxon>
        <taxon>Euteleostomi</taxon>
        <taxon>Amphibia</taxon>
        <taxon>Batrachia</taxon>
        <taxon>Caudata</taxon>
        <taxon>Salamandroidea</taxon>
        <taxon>Salamandridae</taxon>
        <taxon>Pleurodelinae</taxon>
        <taxon>Pleurodeles</taxon>
    </lineage>
</organism>
<dbReference type="AlphaFoldDB" id="A0AAV7RSN9"/>
<dbReference type="EMBL" id="JANPWB010000009">
    <property type="protein sequence ID" value="KAJ1155319.1"/>
    <property type="molecule type" value="Genomic_DNA"/>
</dbReference>
<evidence type="ECO:0000313" key="2">
    <source>
        <dbReference type="EMBL" id="KAJ1155319.1"/>
    </source>
</evidence>
<proteinExistence type="predicted"/>
<feature type="region of interest" description="Disordered" evidence="1">
    <location>
        <begin position="59"/>
        <end position="93"/>
    </location>
</feature>